<proteinExistence type="predicted"/>
<dbReference type="AlphaFoldDB" id="A0A0F9M849"/>
<evidence type="ECO:0000313" key="1">
    <source>
        <dbReference type="EMBL" id="KKM72810.1"/>
    </source>
</evidence>
<accession>A0A0F9M849</accession>
<gene>
    <name evidence="1" type="ORF">LCGC14_1416820</name>
</gene>
<comment type="caution">
    <text evidence="1">The sequence shown here is derived from an EMBL/GenBank/DDBJ whole genome shotgun (WGS) entry which is preliminary data.</text>
</comment>
<protein>
    <submittedName>
        <fullName evidence="1">Uncharacterized protein</fullName>
    </submittedName>
</protein>
<name>A0A0F9M849_9ZZZZ</name>
<dbReference type="EMBL" id="LAZR01009402">
    <property type="protein sequence ID" value="KKM72810.1"/>
    <property type="molecule type" value="Genomic_DNA"/>
</dbReference>
<reference evidence="1" key="1">
    <citation type="journal article" date="2015" name="Nature">
        <title>Complex archaea that bridge the gap between prokaryotes and eukaryotes.</title>
        <authorList>
            <person name="Spang A."/>
            <person name="Saw J.H."/>
            <person name="Jorgensen S.L."/>
            <person name="Zaremba-Niedzwiedzka K."/>
            <person name="Martijn J."/>
            <person name="Lind A.E."/>
            <person name="van Eijk R."/>
            <person name="Schleper C."/>
            <person name="Guy L."/>
            <person name="Ettema T.J."/>
        </authorList>
    </citation>
    <scope>NUCLEOTIDE SEQUENCE</scope>
</reference>
<sequence>MFEVTQYFGDECYIGDEDGTDIYMHSDGSVLNTCEYWPTRELAQAVLDKYQPAHVWVHGDVFDDGNGQWPKIYIHIMGEKPQVFRLCGPIGENGMPTLSMVKSYTNCPGVTFLFNIKDKLPC</sequence>
<organism evidence="1">
    <name type="scientific">marine sediment metagenome</name>
    <dbReference type="NCBI Taxonomy" id="412755"/>
    <lineage>
        <taxon>unclassified sequences</taxon>
        <taxon>metagenomes</taxon>
        <taxon>ecological metagenomes</taxon>
    </lineage>
</organism>